<dbReference type="InterPro" id="IPR018958">
    <property type="entry name" value="Knr4/Smi1-like_dom"/>
</dbReference>
<protein>
    <submittedName>
        <fullName evidence="2">SMI1/KNR4 family protein</fullName>
    </submittedName>
</protein>
<organism evidence="2">
    <name type="scientific">Clostridium botulinum</name>
    <dbReference type="NCBI Taxonomy" id="1491"/>
    <lineage>
        <taxon>Bacteria</taxon>
        <taxon>Bacillati</taxon>
        <taxon>Bacillota</taxon>
        <taxon>Clostridia</taxon>
        <taxon>Eubacteriales</taxon>
        <taxon>Clostridiaceae</taxon>
        <taxon>Clostridium</taxon>
    </lineage>
</organism>
<name>A0A6G4EG68_CLOBO</name>
<reference evidence="2" key="1">
    <citation type="submission" date="2019-04" db="EMBL/GenBank/DDBJ databases">
        <title>Genome sequencing of Clostridium botulinum Groups I-IV and Clostridium butyricum.</title>
        <authorList>
            <person name="Brunt J."/>
            <person name="Van Vliet A.H.M."/>
            <person name="Stringer S.C."/>
            <person name="Carter A.T."/>
            <person name="Peck M.W."/>
        </authorList>
    </citation>
    <scope>NUCLEOTIDE SEQUENCE</scope>
    <source>
        <strain evidence="2">IFR 15/031</strain>
    </source>
</reference>
<dbReference type="SUPFAM" id="SSF160631">
    <property type="entry name" value="SMI1/KNR4-like"/>
    <property type="match status" value="1"/>
</dbReference>
<dbReference type="EMBL" id="SWRL01000008">
    <property type="protein sequence ID" value="NFH62241.1"/>
    <property type="molecule type" value="Genomic_DNA"/>
</dbReference>
<comment type="caution">
    <text evidence="2">The sequence shown here is derived from an EMBL/GenBank/DDBJ whole genome shotgun (WGS) entry which is preliminary data.</text>
</comment>
<dbReference type="InterPro" id="IPR037883">
    <property type="entry name" value="Knr4/Smi1-like_sf"/>
</dbReference>
<dbReference type="Pfam" id="PF14568">
    <property type="entry name" value="SUKH_6"/>
    <property type="match status" value="1"/>
</dbReference>
<gene>
    <name evidence="2" type="ORF">FC962_10105</name>
</gene>
<feature type="domain" description="Knr4/Smi1-like" evidence="1">
    <location>
        <begin position="12"/>
        <end position="158"/>
    </location>
</feature>
<accession>A0A6G4EG68</accession>
<dbReference type="SMART" id="SM00860">
    <property type="entry name" value="SMI1_KNR4"/>
    <property type="match status" value="1"/>
</dbReference>
<evidence type="ECO:0000313" key="2">
    <source>
        <dbReference type="EMBL" id="NFH62241.1"/>
    </source>
</evidence>
<sequence length="158" mass="18703">MKIDETSIILPKPSNKRIEWFEKIYRIDLPMEYKRFLRSFNGGKPITNILKVNGREYVIERFLCLLDKPKENETYGWYDLTSVLTQLDCRLIDDEDLIGMNVIPIAALFASDFICLDYRENENPSIVIWNHEESDDFEPVTEKIANDINQFFNMLLKK</sequence>
<evidence type="ECO:0000259" key="1">
    <source>
        <dbReference type="SMART" id="SM00860"/>
    </source>
</evidence>
<proteinExistence type="predicted"/>
<dbReference type="AlphaFoldDB" id="A0A6G4EG68"/>
<dbReference type="Gene3D" id="3.40.1580.10">
    <property type="entry name" value="SMI1/KNR4-like"/>
    <property type="match status" value="1"/>
</dbReference>